<accession>A0A4C1TQM7</accession>
<feature type="chain" id="PRO_5020031301" evidence="1">
    <location>
        <begin position="18"/>
        <end position="97"/>
    </location>
</feature>
<reference evidence="2 3" key="1">
    <citation type="journal article" date="2019" name="Commun. Biol.">
        <title>The bagworm genome reveals a unique fibroin gene that provides high tensile strength.</title>
        <authorList>
            <person name="Kono N."/>
            <person name="Nakamura H."/>
            <person name="Ohtoshi R."/>
            <person name="Tomita M."/>
            <person name="Numata K."/>
            <person name="Arakawa K."/>
        </authorList>
    </citation>
    <scope>NUCLEOTIDE SEQUENCE [LARGE SCALE GENOMIC DNA]</scope>
</reference>
<comment type="caution">
    <text evidence="2">The sequence shown here is derived from an EMBL/GenBank/DDBJ whole genome shotgun (WGS) entry which is preliminary data.</text>
</comment>
<evidence type="ECO:0000313" key="3">
    <source>
        <dbReference type="Proteomes" id="UP000299102"/>
    </source>
</evidence>
<proteinExistence type="predicted"/>
<dbReference type="EMBL" id="BGZK01000078">
    <property type="protein sequence ID" value="GBP16280.1"/>
    <property type="molecule type" value="Genomic_DNA"/>
</dbReference>
<evidence type="ECO:0000256" key="1">
    <source>
        <dbReference type="SAM" id="SignalP"/>
    </source>
</evidence>
<feature type="signal peptide" evidence="1">
    <location>
        <begin position="1"/>
        <end position="17"/>
    </location>
</feature>
<protein>
    <submittedName>
        <fullName evidence="2">Uncharacterized protein</fullName>
    </submittedName>
</protein>
<name>A0A4C1TQM7_EUMVA</name>
<dbReference type="Proteomes" id="UP000299102">
    <property type="component" value="Unassembled WGS sequence"/>
</dbReference>
<keyword evidence="1" id="KW-0732">Signal</keyword>
<gene>
    <name evidence="2" type="ORF">EVAR_93648_1</name>
</gene>
<organism evidence="2 3">
    <name type="scientific">Eumeta variegata</name>
    <name type="common">Bagworm moth</name>
    <name type="synonym">Eumeta japonica</name>
    <dbReference type="NCBI Taxonomy" id="151549"/>
    <lineage>
        <taxon>Eukaryota</taxon>
        <taxon>Metazoa</taxon>
        <taxon>Ecdysozoa</taxon>
        <taxon>Arthropoda</taxon>
        <taxon>Hexapoda</taxon>
        <taxon>Insecta</taxon>
        <taxon>Pterygota</taxon>
        <taxon>Neoptera</taxon>
        <taxon>Endopterygota</taxon>
        <taxon>Lepidoptera</taxon>
        <taxon>Glossata</taxon>
        <taxon>Ditrysia</taxon>
        <taxon>Tineoidea</taxon>
        <taxon>Psychidae</taxon>
        <taxon>Oiketicinae</taxon>
        <taxon>Eumeta</taxon>
    </lineage>
</organism>
<evidence type="ECO:0000313" key="2">
    <source>
        <dbReference type="EMBL" id="GBP16280.1"/>
    </source>
</evidence>
<keyword evidence="3" id="KW-1185">Reference proteome</keyword>
<sequence>MLLVFYTVLAGPQTSFCTSLWVACPYSLDLACDSEPSRTFDSNPTPTLVIDSSPVSNFGPGYPFDSYPGPILDSALIPAFNSNFAITRSSNLNEAGD</sequence>
<dbReference type="AlphaFoldDB" id="A0A4C1TQM7"/>